<feature type="compositionally biased region" description="Low complexity" evidence="3">
    <location>
        <begin position="339"/>
        <end position="357"/>
    </location>
</feature>
<evidence type="ECO:0000313" key="5">
    <source>
        <dbReference type="EMBL" id="TIA92510.1"/>
    </source>
</evidence>
<keyword evidence="2" id="KW-0175">Coiled coil</keyword>
<dbReference type="SUPFAM" id="SSF53300">
    <property type="entry name" value="vWA-like"/>
    <property type="match status" value="1"/>
</dbReference>
<evidence type="ECO:0000313" key="6">
    <source>
        <dbReference type="Proteomes" id="UP000310189"/>
    </source>
</evidence>
<name>A0A4T0FVX1_9BASI</name>
<feature type="compositionally biased region" description="Polar residues" evidence="3">
    <location>
        <begin position="323"/>
        <end position="338"/>
    </location>
</feature>
<dbReference type="InterPro" id="IPR011993">
    <property type="entry name" value="PH-like_dom_sf"/>
</dbReference>
<dbReference type="SUPFAM" id="SSF50729">
    <property type="entry name" value="PH domain-like"/>
    <property type="match status" value="1"/>
</dbReference>
<accession>A0A4T0FVX1</accession>
<proteinExistence type="predicted"/>
<feature type="compositionally biased region" description="Low complexity" evidence="3">
    <location>
        <begin position="562"/>
        <end position="571"/>
    </location>
</feature>
<dbReference type="Pfam" id="PF15411">
    <property type="entry name" value="PH_10"/>
    <property type="match status" value="1"/>
</dbReference>
<feature type="region of interest" description="Disordered" evidence="3">
    <location>
        <begin position="494"/>
        <end position="592"/>
    </location>
</feature>
<comment type="caution">
    <text evidence="5">The sequence shown here is derived from an EMBL/GenBank/DDBJ whole genome shotgun (WGS) entry which is preliminary data.</text>
</comment>
<dbReference type="SUPFAM" id="SSF57850">
    <property type="entry name" value="RING/U-box"/>
    <property type="match status" value="1"/>
</dbReference>
<evidence type="ECO:0000256" key="1">
    <source>
        <dbReference type="PROSITE-ProRule" id="PRU00175"/>
    </source>
</evidence>
<dbReference type="AlphaFoldDB" id="A0A4T0FVX1"/>
<dbReference type="InterPro" id="IPR001841">
    <property type="entry name" value="Znf_RING"/>
</dbReference>
<dbReference type="EMBL" id="SPNW01000006">
    <property type="protein sequence ID" value="TIA92510.1"/>
    <property type="molecule type" value="Genomic_DNA"/>
</dbReference>
<dbReference type="InterPro" id="IPR013083">
    <property type="entry name" value="Znf_RING/FYVE/PHD"/>
</dbReference>
<feature type="region of interest" description="Disordered" evidence="3">
    <location>
        <begin position="154"/>
        <end position="173"/>
    </location>
</feature>
<feature type="compositionally biased region" description="Low complexity" evidence="3">
    <location>
        <begin position="494"/>
        <end position="506"/>
    </location>
</feature>
<keyword evidence="1" id="KW-0863">Zinc-finger</keyword>
<evidence type="ECO:0000256" key="2">
    <source>
        <dbReference type="SAM" id="Coils"/>
    </source>
</evidence>
<dbReference type="InterPro" id="IPR051266">
    <property type="entry name" value="CLCR"/>
</dbReference>
<evidence type="ECO:0000259" key="4">
    <source>
        <dbReference type="PROSITE" id="PS50089"/>
    </source>
</evidence>
<keyword evidence="1" id="KW-0479">Metal-binding</keyword>
<protein>
    <recommendedName>
        <fullName evidence="4">RING-type domain-containing protein</fullName>
    </recommendedName>
</protein>
<reference evidence="5 6" key="1">
    <citation type="submission" date="2019-03" db="EMBL/GenBank/DDBJ databases">
        <title>Sequencing 23 genomes of Wallemia ichthyophaga.</title>
        <authorList>
            <person name="Gostincar C."/>
        </authorList>
    </citation>
    <scope>NUCLEOTIDE SEQUENCE [LARGE SCALE GENOMIC DNA]</scope>
    <source>
        <strain evidence="5 6">EXF-5753</strain>
    </source>
</reference>
<dbReference type="Gene3D" id="2.30.29.30">
    <property type="entry name" value="Pleckstrin-homology domain (PH domain)/Phosphotyrosine-binding domain (PTB)"/>
    <property type="match status" value="1"/>
</dbReference>
<keyword evidence="6" id="KW-1185">Reference proteome</keyword>
<feature type="domain" description="RING-type" evidence="4">
    <location>
        <begin position="76"/>
        <end position="133"/>
    </location>
</feature>
<dbReference type="GO" id="GO:0008270">
    <property type="term" value="F:zinc ion binding"/>
    <property type="evidence" value="ECO:0007669"/>
    <property type="project" value="UniProtKB-KW"/>
</dbReference>
<feature type="compositionally biased region" description="Polar residues" evidence="3">
    <location>
        <begin position="572"/>
        <end position="592"/>
    </location>
</feature>
<feature type="compositionally biased region" description="Polar residues" evidence="3">
    <location>
        <begin position="525"/>
        <end position="554"/>
    </location>
</feature>
<dbReference type="InterPro" id="IPR036465">
    <property type="entry name" value="vWFA_dom_sf"/>
</dbReference>
<evidence type="ECO:0000256" key="3">
    <source>
        <dbReference type="SAM" id="MobiDB-lite"/>
    </source>
</evidence>
<dbReference type="OrthoDB" id="299997at2759"/>
<sequence length="1187" mass="130213">MFKVRWNRKKSEQGTPSSPITPLHPVNDNLESPARASFSDGLHPYSQNQPSPSPISPVSPSANAILADQEEDYENCPVCLEPLSFSFRLPGEKPHIVPLCGHALHDQCFTQVYGPLPSAKMPSKSLGVCGICRKPMKLSDEAETQGTKKTNKLDKLAGIASPPLGRDLHSSQSNYSLNNTYASQQKAPLSANSIGNLHSNYSQLSPLDSPSDPLDSSADDAIPAAPSNSSNTSISNNSKSSYSELVSPNISINTEFKAAIRPHMDQKSSITAIVTVGIPSRHLDPEHAKESSHPSLIRYQERQNALYDSETFSPLKRSDSRMSADNASISSTPSTFSVQPQNAHKQHPQQAQQGQQPLKSVATDLYSRILDWKGNNPHSFGSLVLYSLSLTIRRSTQSQTAQVFLFENALICVSEDRKSAPLRDGRKALKLKGKIYIFNIRRVVPMGDTALVLETEAEDFRDLTLMFMMRDEREHWKAHFDKLIFSSVNIQHQGIQGEQQQQQQQQPDSPTMSLQEKLDKDRSSRLLSPQAGSNRQSSQITQSPQQLSMASPTQFGGPPLSPISLPHSPRSTAPSSYGRASSIATSGVSSNPSDVSAFGLAYAGAGDNRPRDSFRSSSSAQFPNNPPAVFTEQSLAPLAPHDGTLYPHAPADVVLILPLPTSQHGSPTLKLRFLKSSLEFVINKLGPRDRICIVTFRSIQGGALRRTPFITPSSILGKQKLSRFLETFGTNWEDSVYGIDGAPDPFKVGTKDDEKTDVVTAMNAALDGVLQRTAKNSVTGIFLVSDNQDPTRRAQMELVLARAEAASVPIHTLGWSRVHDPSSLWLLSSHTGGTYTFVKEWNQLRDCIAGAIGGLFSVAATNMKLHINVLDWPMVRVRKVSPSTSTIVSSDGNEVHVELGEIHYGEQRELLVEMDLIHPAKATIGTSGQNTKRLSRYSTQANVNSNIQDGLAGLSVGETMADAYDDMIDEAALFEVDASYHDPNVGRSVSRLVQPVLLTMTIHPNIQADAHSTIGSSLNITSQRLNAILGSPDASVIRRRMELLSSDMITRALILISRKNNGQAQRLLTETVRLVRMAIANLINSTVFSPNANSPSMSISPSRFKKDHSILSTADTLEAILFELEGLLDGLEEHKENFEREQRNLGAQQAMILRDQKSWTGRSPIERLFWNFDNSRGLLVKSLEWNR</sequence>
<organism evidence="5 6">
    <name type="scientific">Wallemia hederae</name>
    <dbReference type="NCBI Taxonomy" id="1540922"/>
    <lineage>
        <taxon>Eukaryota</taxon>
        <taxon>Fungi</taxon>
        <taxon>Dikarya</taxon>
        <taxon>Basidiomycota</taxon>
        <taxon>Wallemiomycotina</taxon>
        <taxon>Wallemiomycetes</taxon>
        <taxon>Wallemiales</taxon>
        <taxon>Wallemiaceae</taxon>
        <taxon>Wallemia</taxon>
    </lineage>
</organism>
<dbReference type="Gene3D" id="3.40.50.410">
    <property type="entry name" value="von Willebrand factor, type A domain"/>
    <property type="match status" value="1"/>
</dbReference>
<dbReference type="PANTHER" id="PTHR10579">
    <property type="entry name" value="CALCIUM-ACTIVATED CHLORIDE CHANNEL REGULATOR"/>
    <property type="match status" value="1"/>
</dbReference>
<dbReference type="Proteomes" id="UP000310189">
    <property type="component" value="Unassembled WGS sequence"/>
</dbReference>
<feature type="coiled-coil region" evidence="2">
    <location>
        <begin position="1121"/>
        <end position="1151"/>
    </location>
</feature>
<feature type="region of interest" description="Disordered" evidence="3">
    <location>
        <begin position="200"/>
        <end position="243"/>
    </location>
</feature>
<dbReference type="Gene3D" id="3.30.40.10">
    <property type="entry name" value="Zinc/RING finger domain, C3HC4 (zinc finger)"/>
    <property type="match status" value="1"/>
</dbReference>
<feature type="region of interest" description="Disordered" evidence="3">
    <location>
        <begin position="1"/>
        <end position="61"/>
    </location>
</feature>
<keyword evidence="1" id="KW-0862">Zinc</keyword>
<feature type="compositionally biased region" description="Low complexity" evidence="3">
    <location>
        <begin position="202"/>
        <end position="243"/>
    </location>
</feature>
<gene>
    <name evidence="5" type="ORF">E3P99_00609</name>
</gene>
<dbReference type="PROSITE" id="PS50089">
    <property type="entry name" value="ZF_RING_2"/>
    <property type="match status" value="1"/>
</dbReference>
<feature type="region of interest" description="Disordered" evidence="3">
    <location>
        <begin position="608"/>
        <end position="627"/>
    </location>
</feature>
<dbReference type="PANTHER" id="PTHR10579:SF43">
    <property type="entry name" value="ZINC FINGER (C3HC4-TYPE RING FINGER) FAMILY PROTEIN"/>
    <property type="match status" value="1"/>
</dbReference>
<feature type="region of interest" description="Disordered" evidence="3">
    <location>
        <begin position="311"/>
        <end position="358"/>
    </location>
</feature>